<keyword evidence="1" id="KW-1133">Transmembrane helix</keyword>
<feature type="transmembrane region" description="Helical" evidence="1">
    <location>
        <begin position="54"/>
        <end position="72"/>
    </location>
</feature>
<name>A0A1G6TSA0_NIADE</name>
<protein>
    <submittedName>
        <fullName evidence="2">Uncharacterized protein</fullName>
    </submittedName>
</protein>
<feature type="transmembrane region" description="Helical" evidence="1">
    <location>
        <begin position="84"/>
        <end position="107"/>
    </location>
</feature>
<evidence type="ECO:0000256" key="1">
    <source>
        <dbReference type="SAM" id="Phobius"/>
    </source>
</evidence>
<feature type="transmembrane region" description="Helical" evidence="1">
    <location>
        <begin position="21"/>
        <end position="48"/>
    </location>
</feature>
<evidence type="ECO:0000313" key="2">
    <source>
        <dbReference type="EMBL" id="SDD31774.1"/>
    </source>
</evidence>
<dbReference type="STRING" id="1285928.SAMN04487894_1088"/>
<sequence>MKPQVLKERILNATTRRVVRHTLFWIAFYLLQFYYGLVSIPALIIAPAMFLNPLRLIVGAAFVFYPLMYWIVPRFFARKKYRRGIFWSLVLFGLFVVMDALWEIRILNSCASCWEELRVKQPEYYTYLHRGLLGTVLTRLISFGFLYQLMVQLATC</sequence>
<dbReference type="AlphaFoldDB" id="A0A1G6TSA0"/>
<gene>
    <name evidence="2" type="ORF">SAMN04487894_1088</name>
</gene>
<dbReference type="Proteomes" id="UP000198757">
    <property type="component" value="Unassembled WGS sequence"/>
</dbReference>
<accession>A0A1G6TSA0</accession>
<evidence type="ECO:0000313" key="3">
    <source>
        <dbReference type="Proteomes" id="UP000198757"/>
    </source>
</evidence>
<reference evidence="3" key="1">
    <citation type="submission" date="2016-10" db="EMBL/GenBank/DDBJ databases">
        <authorList>
            <person name="Varghese N."/>
            <person name="Submissions S."/>
        </authorList>
    </citation>
    <scope>NUCLEOTIDE SEQUENCE [LARGE SCALE GENOMIC DNA]</scope>
    <source>
        <strain evidence="3">DSM 25811 / CCM 8410 / LMG 26954 / E90</strain>
    </source>
</reference>
<proteinExistence type="predicted"/>
<feature type="transmembrane region" description="Helical" evidence="1">
    <location>
        <begin position="127"/>
        <end position="147"/>
    </location>
</feature>
<organism evidence="2 3">
    <name type="scientific">Niabella drilacis (strain DSM 25811 / CCM 8410 / CCUG 62505 / LMG 26954 / E90)</name>
    <dbReference type="NCBI Taxonomy" id="1285928"/>
    <lineage>
        <taxon>Bacteria</taxon>
        <taxon>Pseudomonadati</taxon>
        <taxon>Bacteroidota</taxon>
        <taxon>Chitinophagia</taxon>
        <taxon>Chitinophagales</taxon>
        <taxon>Chitinophagaceae</taxon>
        <taxon>Niabella</taxon>
    </lineage>
</organism>
<dbReference type="EMBL" id="FMZO01000008">
    <property type="protein sequence ID" value="SDD31774.1"/>
    <property type="molecule type" value="Genomic_DNA"/>
</dbReference>
<keyword evidence="3" id="KW-1185">Reference proteome</keyword>
<keyword evidence="1" id="KW-0812">Transmembrane</keyword>
<keyword evidence="1" id="KW-0472">Membrane</keyword>